<feature type="compositionally biased region" description="Low complexity" evidence="1">
    <location>
        <begin position="734"/>
        <end position="771"/>
    </location>
</feature>
<feature type="region of interest" description="Disordered" evidence="1">
    <location>
        <begin position="255"/>
        <end position="321"/>
    </location>
</feature>
<feature type="region of interest" description="Disordered" evidence="1">
    <location>
        <begin position="656"/>
        <end position="690"/>
    </location>
</feature>
<sequence length="889" mass="92630">MSLLPCGIPPAAAPRAVGCPAALRARPPRQAAPLPRLPPPAAHWLRPALRSGLPGRGERCVGVAPHVLSWAGSQAPSDFCRRLEEASAPLACGRLGLNCEWRSSLSEDFAPTRENRVRSRLCVSALAEFPLDASPARPSAATGARKAARLGLQDHAEAGGERGSGVLGVVGVLGGRPLRWRLTGGGVRPPRPSGLQCSRLTAEPAAAPACAREGRLASSHRNAVHARACSWPPWAVVCPAQRGHVASASGQEELLAPAPGQGGARQPAGPASSEGPGRPQPRAEQQQETRRTCCEDFAGPKPGSGQRRGQRSGRSLGGDRFQAAVSAAQCCPARLPPPGATDHRDLGSVRDAGLACRTAPEAPAVNNENVVKVGHRQVVHMIRQGGNHLVLKVVTVTRSLDPDDTARKKAPPPPKRAPTTALTLRSKSMTSELEELEKPDELAPITKPPRAAESVTVEPRVATIRQRPTSRCFPPLSDVNSVYERQGIAVTTPTVPGSPKGPLLGLPRGTMRRQKSIGCARTPRPGRLCVSSRAGGGRERARAGRPHGRSARAGKRTNALGAQPRRPHVQTRDARPAACPPHAGLRSLRQAPHPSPGPGTGQPAVRHGRRASPAADPLVTAGFLPPDSRLFLSGQWHRGPSRVTVLASVRCVRATAPGRRQPGPRQWSGTAGAQARPHTLTNTRHGDKRPRLVGHLPECLAARGAPHAPDRSGVLPGLPAAPQPPEVRAHAPHRPAAPAEASGSVWLGPLLPGLGQSSGQAPPLTGTLGPGCPSPRRPLSRGASQPGATARHDAPQRHTPHRQGLARPQHLAAAPRAPDAGGPGTGRAWAGSSRCGLVPQHGPTPGPGGVWATRAASPRPPLLGCGPAPPQPWRGVGLPSPLTGFRLQG</sequence>
<dbReference type="GO" id="GO:0035255">
    <property type="term" value="F:ionotropic glutamate receptor binding"/>
    <property type="evidence" value="ECO:0007669"/>
    <property type="project" value="TreeGrafter"/>
</dbReference>
<feature type="region of interest" description="Disordered" evidence="1">
    <location>
        <begin position="402"/>
        <end position="457"/>
    </location>
</feature>
<keyword evidence="3" id="KW-1185">Reference proteome</keyword>
<dbReference type="EMBL" id="JAGFMF010011432">
    <property type="protein sequence ID" value="KAG8522562.1"/>
    <property type="molecule type" value="Genomic_DNA"/>
</dbReference>
<dbReference type="GO" id="GO:0014069">
    <property type="term" value="C:postsynaptic density"/>
    <property type="evidence" value="ECO:0007669"/>
    <property type="project" value="TreeGrafter"/>
</dbReference>
<dbReference type="InterPro" id="IPR036034">
    <property type="entry name" value="PDZ_sf"/>
</dbReference>
<comment type="caution">
    <text evidence="2">The sequence shown here is derived from an EMBL/GenBank/DDBJ whole genome shotgun (WGS) entry which is preliminary data.</text>
</comment>
<dbReference type="GO" id="GO:0030160">
    <property type="term" value="F:synaptic receptor adaptor activity"/>
    <property type="evidence" value="ECO:0007669"/>
    <property type="project" value="TreeGrafter"/>
</dbReference>
<protein>
    <submittedName>
        <fullName evidence="2">SH3 and multiple ankyrin repeat domains protein 2</fullName>
    </submittedName>
</protein>
<dbReference type="InterPro" id="IPR051569">
    <property type="entry name" value="SHANK"/>
</dbReference>
<dbReference type="PANTHER" id="PTHR24135">
    <property type="entry name" value="SH3 AND MULTIPLE ANKYRIN REPEAT DOMAINS PROTEIN"/>
    <property type="match status" value="1"/>
</dbReference>
<feature type="region of interest" description="Disordered" evidence="1">
    <location>
        <begin position="705"/>
        <end position="833"/>
    </location>
</feature>
<dbReference type="Proteomes" id="UP000700334">
    <property type="component" value="Unassembled WGS sequence"/>
</dbReference>
<accession>A0A8J6DUP2</accession>
<name>A0A8J6DUP2_GALPY</name>
<organism evidence="2 3">
    <name type="scientific">Galemys pyrenaicus</name>
    <name type="common">Iberian desman</name>
    <name type="synonym">Pyrenean desman</name>
    <dbReference type="NCBI Taxonomy" id="202257"/>
    <lineage>
        <taxon>Eukaryota</taxon>
        <taxon>Metazoa</taxon>
        <taxon>Chordata</taxon>
        <taxon>Craniata</taxon>
        <taxon>Vertebrata</taxon>
        <taxon>Euteleostomi</taxon>
        <taxon>Mammalia</taxon>
        <taxon>Eutheria</taxon>
        <taxon>Laurasiatheria</taxon>
        <taxon>Eulipotyphla</taxon>
        <taxon>Talpidae</taxon>
        <taxon>Galemys</taxon>
    </lineage>
</organism>
<evidence type="ECO:0000313" key="3">
    <source>
        <dbReference type="Proteomes" id="UP000700334"/>
    </source>
</evidence>
<dbReference type="GO" id="GO:0043197">
    <property type="term" value="C:dendritic spine"/>
    <property type="evidence" value="ECO:0007669"/>
    <property type="project" value="TreeGrafter"/>
</dbReference>
<proteinExistence type="predicted"/>
<evidence type="ECO:0000256" key="1">
    <source>
        <dbReference type="SAM" id="MobiDB-lite"/>
    </source>
</evidence>
<feature type="compositionally biased region" description="Low complexity" evidence="1">
    <location>
        <begin position="256"/>
        <end position="271"/>
    </location>
</feature>
<reference evidence="2" key="1">
    <citation type="journal article" date="2021" name="Evol. Appl.">
        <title>The genome of the Pyrenean desman and the effects of bottlenecks and inbreeding on the genomic landscape of an endangered species.</title>
        <authorList>
            <person name="Escoda L."/>
            <person name="Castresana J."/>
        </authorList>
    </citation>
    <scope>NUCLEOTIDE SEQUENCE</scope>
    <source>
        <strain evidence="2">IBE-C5619</strain>
    </source>
</reference>
<feature type="region of interest" description="Disordered" evidence="1">
    <location>
        <begin position="849"/>
        <end position="889"/>
    </location>
</feature>
<feature type="compositionally biased region" description="Basic and acidic residues" evidence="1">
    <location>
        <begin position="285"/>
        <end position="294"/>
    </location>
</feature>
<dbReference type="AlphaFoldDB" id="A0A8J6DUP2"/>
<feature type="compositionally biased region" description="Basic residues" evidence="1">
    <location>
        <begin position="543"/>
        <end position="555"/>
    </location>
</feature>
<feature type="compositionally biased region" description="Polar residues" evidence="1">
    <location>
        <begin position="421"/>
        <end position="431"/>
    </location>
</feature>
<dbReference type="OrthoDB" id="445896at2759"/>
<gene>
    <name evidence="2" type="ORF">J0S82_014558</name>
</gene>
<feature type="region of interest" description="Disordered" evidence="1">
    <location>
        <begin position="519"/>
        <end position="620"/>
    </location>
</feature>
<dbReference type="GO" id="GO:0045211">
    <property type="term" value="C:postsynaptic membrane"/>
    <property type="evidence" value="ECO:0007669"/>
    <property type="project" value="TreeGrafter"/>
</dbReference>
<dbReference type="Gene3D" id="2.30.42.10">
    <property type="match status" value="1"/>
</dbReference>
<evidence type="ECO:0000313" key="2">
    <source>
        <dbReference type="EMBL" id="KAG8522562.1"/>
    </source>
</evidence>
<dbReference type="PANTHER" id="PTHR24135:SF17">
    <property type="entry name" value="SH3 AND MULTIPLE ANKYRIN REPEAT DOMAINS PROTEIN 2"/>
    <property type="match status" value="1"/>
</dbReference>